<dbReference type="AlphaFoldDB" id="A0A2S6CJX9"/>
<dbReference type="Pfam" id="PF20434">
    <property type="entry name" value="BD-FAE"/>
    <property type="match status" value="1"/>
</dbReference>
<organism evidence="3 4">
    <name type="scientific">Cercospora berteroae</name>
    <dbReference type="NCBI Taxonomy" id="357750"/>
    <lineage>
        <taxon>Eukaryota</taxon>
        <taxon>Fungi</taxon>
        <taxon>Dikarya</taxon>
        <taxon>Ascomycota</taxon>
        <taxon>Pezizomycotina</taxon>
        <taxon>Dothideomycetes</taxon>
        <taxon>Dothideomycetidae</taxon>
        <taxon>Mycosphaerellales</taxon>
        <taxon>Mycosphaerellaceae</taxon>
        <taxon>Cercospora</taxon>
    </lineage>
</organism>
<evidence type="ECO:0000259" key="2">
    <source>
        <dbReference type="Pfam" id="PF20434"/>
    </source>
</evidence>
<evidence type="ECO:0000313" key="4">
    <source>
        <dbReference type="Proteomes" id="UP000237631"/>
    </source>
</evidence>
<name>A0A2S6CJX9_9PEZI</name>
<evidence type="ECO:0000256" key="1">
    <source>
        <dbReference type="ARBA" id="ARBA00022801"/>
    </source>
</evidence>
<dbReference type="Gene3D" id="3.40.50.1820">
    <property type="entry name" value="alpha/beta hydrolase"/>
    <property type="match status" value="1"/>
</dbReference>
<dbReference type="PANTHER" id="PTHR48081">
    <property type="entry name" value="AB HYDROLASE SUPERFAMILY PROTEIN C4A8.06C"/>
    <property type="match status" value="1"/>
</dbReference>
<feature type="domain" description="BD-FAE-like" evidence="2">
    <location>
        <begin position="22"/>
        <end position="133"/>
    </location>
</feature>
<proteinExistence type="predicted"/>
<dbReference type="InterPro" id="IPR050300">
    <property type="entry name" value="GDXG_lipolytic_enzyme"/>
</dbReference>
<dbReference type="InterPro" id="IPR049492">
    <property type="entry name" value="BD-FAE-like_dom"/>
</dbReference>
<dbReference type="OrthoDB" id="19653at2759"/>
<reference evidence="4" key="1">
    <citation type="journal article" date="2017" name="bioRxiv">
        <title>Conservation of a gene cluster reveals novel cercosporin biosynthetic mechanisms and extends production to the genus Colletotrichum.</title>
        <authorList>
            <person name="de Jonge R."/>
            <person name="Ebert M.K."/>
            <person name="Huitt-Roehl C.R."/>
            <person name="Pal P."/>
            <person name="Suttle J.C."/>
            <person name="Spanner R.E."/>
            <person name="Neubauer J.D."/>
            <person name="Jurick W.M.II."/>
            <person name="Stott K.A."/>
            <person name="Secor G.A."/>
            <person name="Thomma B.P.H.J."/>
            <person name="Van de Peer Y."/>
            <person name="Townsend C.A."/>
            <person name="Bolton M.D."/>
        </authorList>
    </citation>
    <scope>NUCLEOTIDE SEQUENCE [LARGE SCALE GENOMIC DNA]</scope>
    <source>
        <strain evidence="4">CBS538.71</strain>
    </source>
</reference>
<dbReference type="InterPro" id="IPR029058">
    <property type="entry name" value="AB_hydrolase_fold"/>
</dbReference>
<sequence>MADIAPTKTIVYKTVDALQISLDIYLPSGSSSKVPILLWYHGGGFLQGHRNQLTPWMRRAVESQELAVVSADYRFAPQVGVADILQDVQDSIRFIRTELASHLDNPSAIDQTRLAVSGGSAGGYLALLSGLYVDPKPNVILPLYPITDPLGTFFTNPQPPAMGRPLKPREELAEFLNPSAAPVANNPVDSLRQNMYTRMQADASLAKLWKVPEDQAAAKKWRLSRNVYESRLPPAYFLHGDADTAVGVEQADEVVGAMLGCGIEVEYERLPGKDHFLDAGPEYENEVFWAFVHKHLK</sequence>
<evidence type="ECO:0000313" key="3">
    <source>
        <dbReference type="EMBL" id="PPJ60021.1"/>
    </source>
</evidence>
<dbReference type="SUPFAM" id="SSF53474">
    <property type="entry name" value="alpha/beta-Hydrolases"/>
    <property type="match status" value="1"/>
</dbReference>
<keyword evidence="4" id="KW-1185">Reference proteome</keyword>
<protein>
    <recommendedName>
        <fullName evidence="2">BD-FAE-like domain-containing protein</fullName>
    </recommendedName>
</protein>
<keyword evidence="1" id="KW-0378">Hydrolase</keyword>
<comment type="caution">
    <text evidence="3">The sequence shown here is derived from an EMBL/GenBank/DDBJ whole genome shotgun (WGS) entry which is preliminary data.</text>
</comment>
<dbReference type="GO" id="GO:0016787">
    <property type="term" value="F:hydrolase activity"/>
    <property type="evidence" value="ECO:0007669"/>
    <property type="project" value="UniProtKB-KW"/>
</dbReference>
<accession>A0A2S6CJX9</accession>
<dbReference type="EMBL" id="PNEN01000317">
    <property type="protein sequence ID" value="PPJ60021.1"/>
    <property type="molecule type" value="Genomic_DNA"/>
</dbReference>
<dbReference type="PANTHER" id="PTHR48081:SF3">
    <property type="entry name" value="ALPHA_BETA HYDROLASE FOLD-3 DOMAIN-CONTAINING PROTEIN"/>
    <property type="match status" value="1"/>
</dbReference>
<dbReference type="Proteomes" id="UP000237631">
    <property type="component" value="Unassembled WGS sequence"/>
</dbReference>
<dbReference type="STRING" id="357750.A0A2S6CJX9"/>
<gene>
    <name evidence="3" type="ORF">CBER1_02687</name>
</gene>